<name>A0A5K8AAF2_9BACT</name>
<dbReference type="Proteomes" id="UP000422108">
    <property type="component" value="Chromosome"/>
</dbReference>
<reference evidence="2 3" key="1">
    <citation type="submission" date="2019-11" db="EMBL/GenBank/DDBJ databases">
        <title>Comparative genomics of hydrocarbon-degrading Desulfosarcina strains.</title>
        <authorList>
            <person name="Watanabe M."/>
            <person name="Kojima H."/>
            <person name="Fukui M."/>
        </authorList>
    </citation>
    <scope>NUCLEOTIDE SEQUENCE [LARGE SCALE GENOMIC DNA]</scope>
    <source>
        <strain evidence="3">oXyS1</strain>
    </source>
</reference>
<proteinExistence type="predicted"/>
<keyword evidence="3" id="KW-1185">Reference proteome</keyword>
<gene>
    <name evidence="2" type="ORF">DSCOOX_28630</name>
</gene>
<evidence type="ECO:0000256" key="1">
    <source>
        <dbReference type="SAM" id="MobiDB-lite"/>
    </source>
</evidence>
<accession>A0A5K8AAF2</accession>
<organism evidence="2 3">
    <name type="scientific">Desulfosarcina ovata subsp. ovata</name>
    <dbReference type="NCBI Taxonomy" id="2752305"/>
    <lineage>
        <taxon>Bacteria</taxon>
        <taxon>Pseudomonadati</taxon>
        <taxon>Thermodesulfobacteriota</taxon>
        <taxon>Desulfobacteria</taxon>
        <taxon>Desulfobacterales</taxon>
        <taxon>Desulfosarcinaceae</taxon>
        <taxon>Desulfosarcina</taxon>
    </lineage>
</organism>
<protein>
    <recommendedName>
        <fullName evidence="4">N-formylglutamate amidohydrolase</fullName>
    </recommendedName>
</protein>
<sequence>MSQNPSSQDAAVEPHRPSSWTEGDIPHRKGSCNVLLIAPHGHPDNDGRTYSITRKAADTFGSYAIVNKTYQKPPFRKNDDGTYYFNKNGKKVRHDPDKSKKWINLNRRNQVEPHLEAEFKSPLLNIVNEIIEKFGNAIVIWIHGIDDDNLIPSNTERGQRGMDALIGIGQGEPDRRTANKKTVDKMIECLASNSLKPIKAALSKKGSDYCGWHLNIMNQFFVKQYERDKVESIQRVQSHLGASFKCSSIQL</sequence>
<dbReference type="EMBL" id="AP021879">
    <property type="protein sequence ID" value="BBO89683.1"/>
    <property type="molecule type" value="Genomic_DNA"/>
</dbReference>
<dbReference type="AlphaFoldDB" id="A0A5K8AAF2"/>
<evidence type="ECO:0000313" key="2">
    <source>
        <dbReference type="EMBL" id="BBO89683.1"/>
    </source>
</evidence>
<evidence type="ECO:0008006" key="4">
    <source>
        <dbReference type="Google" id="ProtNLM"/>
    </source>
</evidence>
<dbReference type="RefSeq" id="WP_155310841.1">
    <property type="nucleotide sequence ID" value="NZ_AP021879.1"/>
</dbReference>
<feature type="region of interest" description="Disordered" evidence="1">
    <location>
        <begin position="1"/>
        <end position="26"/>
    </location>
</feature>
<evidence type="ECO:0000313" key="3">
    <source>
        <dbReference type="Proteomes" id="UP000422108"/>
    </source>
</evidence>